<dbReference type="SMART" id="SM00121">
    <property type="entry name" value="IB"/>
    <property type="match status" value="1"/>
</dbReference>
<dbReference type="InterPro" id="IPR036058">
    <property type="entry name" value="Kazal_dom_sf"/>
</dbReference>
<keyword evidence="6" id="KW-0645">Protease</keyword>
<evidence type="ECO:0000256" key="2">
    <source>
        <dbReference type="ARBA" id="ARBA00004613"/>
    </source>
</evidence>
<evidence type="ECO:0000256" key="1">
    <source>
        <dbReference type="ARBA" id="ARBA00004514"/>
    </source>
</evidence>
<evidence type="ECO:0000256" key="8">
    <source>
        <dbReference type="ARBA" id="ARBA00022801"/>
    </source>
</evidence>
<keyword evidence="9" id="KW-0720">Serine protease</keyword>
<dbReference type="InterPro" id="IPR009003">
    <property type="entry name" value="Peptidase_S1_PA"/>
</dbReference>
<evidence type="ECO:0000256" key="6">
    <source>
        <dbReference type="ARBA" id="ARBA00022670"/>
    </source>
</evidence>
<evidence type="ECO:0000256" key="12">
    <source>
        <dbReference type="ARBA" id="ARBA00059431"/>
    </source>
</evidence>
<keyword evidence="11" id="KW-0340">Growth factor binding</keyword>
<dbReference type="InterPro" id="IPR041489">
    <property type="entry name" value="PDZ_6"/>
</dbReference>
<evidence type="ECO:0000259" key="14">
    <source>
        <dbReference type="PROSITE" id="PS50106"/>
    </source>
</evidence>
<dbReference type="InterPro" id="IPR001940">
    <property type="entry name" value="Peptidase_S1C"/>
</dbReference>
<dbReference type="Xenbase" id="XB-GENE-487699">
    <property type="gene designation" value="htra1"/>
</dbReference>
<dbReference type="AlphaFoldDB" id="A0A803JKM2"/>
<evidence type="ECO:0000256" key="7">
    <source>
        <dbReference type="ARBA" id="ARBA00022729"/>
    </source>
</evidence>
<dbReference type="SUPFAM" id="SSF57184">
    <property type="entry name" value="Growth factor receptor domain"/>
    <property type="match status" value="1"/>
</dbReference>
<proteinExistence type="inferred from homology"/>
<dbReference type="GeneTree" id="ENSGT00940000156955"/>
<dbReference type="Pfam" id="PF17820">
    <property type="entry name" value="PDZ_6"/>
    <property type="match status" value="1"/>
</dbReference>
<feature type="domain" description="IGFBP N-terminal" evidence="15">
    <location>
        <begin position="22"/>
        <end position="92"/>
    </location>
</feature>
<dbReference type="InterPro" id="IPR001478">
    <property type="entry name" value="PDZ"/>
</dbReference>
<evidence type="ECO:0000259" key="15">
    <source>
        <dbReference type="PROSITE" id="PS51323"/>
    </source>
</evidence>
<dbReference type="Pfam" id="PF00219">
    <property type="entry name" value="IGFBP"/>
    <property type="match status" value="1"/>
</dbReference>
<dbReference type="FunFam" id="2.40.10.120:FF:000002">
    <property type="entry name" value="HtrA serine peptidase 3"/>
    <property type="match status" value="1"/>
</dbReference>
<name>A0A803JKM2_XENTR</name>
<reference evidence="17" key="2">
    <citation type="submission" date="2021-03" db="UniProtKB">
        <authorList>
            <consortium name="Ensembl"/>
        </authorList>
    </citation>
    <scope>IDENTIFICATION</scope>
</reference>
<evidence type="ECO:0000256" key="11">
    <source>
        <dbReference type="ARBA" id="ARBA00023183"/>
    </source>
</evidence>
<evidence type="ECO:0000256" key="13">
    <source>
        <dbReference type="SAM" id="SignalP"/>
    </source>
</evidence>
<evidence type="ECO:0000256" key="9">
    <source>
        <dbReference type="ARBA" id="ARBA00022825"/>
    </source>
</evidence>
<keyword evidence="5" id="KW-0964">Secreted</keyword>
<reference evidence="17" key="1">
    <citation type="journal article" date="2010" name="Science">
        <title>The genome of the Western clawed frog Xenopus tropicalis.</title>
        <authorList>
            <person name="Hellsten U."/>
            <person name="Harland R.M."/>
            <person name="Gilchrist M.J."/>
            <person name="Hendrix D."/>
            <person name="Jurka J."/>
            <person name="Kapitonov V."/>
            <person name="Ovcharenko I."/>
            <person name="Putnam N.H."/>
            <person name="Shu S."/>
            <person name="Taher L."/>
            <person name="Blitz I.L."/>
            <person name="Blumberg B."/>
            <person name="Dichmann D.S."/>
            <person name="Dubchak I."/>
            <person name="Amaya E."/>
            <person name="Detter J.C."/>
            <person name="Fletcher R."/>
            <person name="Gerhard D.S."/>
            <person name="Goodstein D."/>
            <person name="Graves T."/>
            <person name="Grigoriev I.V."/>
            <person name="Grimwood J."/>
            <person name="Kawashima T."/>
            <person name="Lindquist E."/>
            <person name="Lucas S.M."/>
            <person name="Mead P.E."/>
            <person name="Mitros T."/>
            <person name="Ogino H."/>
            <person name="Ohta Y."/>
            <person name="Poliakov A.V."/>
            <person name="Pollet N."/>
            <person name="Robert J."/>
            <person name="Salamov A."/>
            <person name="Sater A.K."/>
            <person name="Schmutz J."/>
            <person name="Terry A."/>
            <person name="Vize P.D."/>
            <person name="Warren W.C."/>
            <person name="Wells D."/>
            <person name="Wills A."/>
            <person name="Wilson R.K."/>
            <person name="Zimmerman L.B."/>
            <person name="Zorn A.M."/>
            <person name="Grainger R."/>
            <person name="Grammer T."/>
            <person name="Khokha M.K."/>
            <person name="Richardson P.M."/>
            <person name="Rokhsar D.S."/>
        </authorList>
    </citation>
    <scope>NUCLEOTIDE SEQUENCE [LARGE SCALE GENOMIC DNA]</scope>
    <source>
        <strain evidence="17">Nigerian</strain>
    </source>
</reference>
<feature type="signal peptide" evidence="13">
    <location>
        <begin position="1"/>
        <end position="18"/>
    </location>
</feature>
<comment type="similarity">
    <text evidence="3">Belongs to the peptidase S1C family.</text>
</comment>
<dbReference type="InterPro" id="IPR009030">
    <property type="entry name" value="Growth_fac_rcpt_cys_sf"/>
</dbReference>
<feature type="domain" description="Kazal-like" evidence="16">
    <location>
        <begin position="75"/>
        <end position="136"/>
    </location>
</feature>
<evidence type="ECO:0000313" key="17">
    <source>
        <dbReference type="Ensembl" id="ENSXETP00000108498"/>
    </source>
</evidence>
<dbReference type="InterPro" id="IPR002350">
    <property type="entry name" value="Kazal_dom"/>
</dbReference>
<dbReference type="GO" id="GO:0006508">
    <property type="term" value="P:proteolysis"/>
    <property type="evidence" value="ECO:0007669"/>
    <property type="project" value="UniProtKB-KW"/>
</dbReference>
<dbReference type="SUPFAM" id="SSF100895">
    <property type="entry name" value="Kazal-type serine protease inhibitors"/>
    <property type="match status" value="1"/>
</dbReference>
<dbReference type="PROSITE" id="PS51323">
    <property type="entry name" value="IGFBP_N_2"/>
    <property type="match status" value="1"/>
</dbReference>
<dbReference type="CDD" id="cd00104">
    <property type="entry name" value="KAZAL_FS"/>
    <property type="match status" value="1"/>
</dbReference>
<keyword evidence="10" id="KW-1015">Disulfide bond</keyword>
<evidence type="ECO:0000256" key="4">
    <source>
        <dbReference type="ARBA" id="ARBA00022490"/>
    </source>
</evidence>
<dbReference type="GO" id="GO:0004252">
    <property type="term" value="F:serine-type endopeptidase activity"/>
    <property type="evidence" value="ECO:0007669"/>
    <property type="project" value="InterPro"/>
</dbReference>
<dbReference type="Gene3D" id="2.40.10.120">
    <property type="match status" value="1"/>
</dbReference>
<keyword evidence="8" id="KW-0378">Hydrolase</keyword>
<sequence length="511" mass="54755">MAMLWLAVLLTCGAPAALLPTSGVGCPSRCDPASCAPAPTNCPAGETALRCGCCPVCAAAEWERCGEGPEDPLCASGLRCVKNGGVARCQCPSNLPVCGSDGKTYPSLCRLQAESKAAQGKGSAAIIPIQRGDCQQGQRDPDSPRYKYNFIADVVEKIAPAVVHIELFRMLPFFKREVPAASGSGFIVSEDGLILTNAHVVTNKHRLKVERSDGSTYDAQIIDVDEKADIALIKIKAKGKLPVLLLGRSEDLRPGEFVVAIGSPFSLQNTVTTGIVSTAQRGGKELGLRNSDMDYIQTDAIINYGNSGGPLVNLDGEVIGINTLKVTAGISFAIPSDKIRKFLAESHNRQSTGQGTKKKKYLGIRMMSLSQGSVQQCQQLSMMWSIPPTPESIWPGKWQSGGVSSCLSYSLLSIRRLHMETHWKLKELKEQVKDFPENTSGAYIVEVIPDTPAEEAGLKEGDIIISIGGKSVTSSSDVSDAIKKEGTTLHLVIRRGNEDIPISVTPKEIEF</sequence>
<keyword evidence="4" id="KW-0963">Cytoplasm</keyword>
<dbReference type="PRINTS" id="PR00834">
    <property type="entry name" value="PROTEASES2C"/>
</dbReference>
<dbReference type="GO" id="GO:0019838">
    <property type="term" value="F:growth factor binding"/>
    <property type="evidence" value="ECO:0007669"/>
    <property type="project" value="UniProtKB-KW"/>
</dbReference>
<dbReference type="SUPFAM" id="SSF50156">
    <property type="entry name" value="PDZ domain-like"/>
    <property type="match status" value="1"/>
</dbReference>
<dbReference type="Pfam" id="PF07648">
    <property type="entry name" value="Kazal_2"/>
    <property type="match status" value="1"/>
</dbReference>
<dbReference type="SMART" id="SM00228">
    <property type="entry name" value="PDZ"/>
    <property type="match status" value="1"/>
</dbReference>
<dbReference type="SUPFAM" id="SSF50494">
    <property type="entry name" value="Trypsin-like serine proteases"/>
    <property type="match status" value="1"/>
</dbReference>
<evidence type="ECO:0000256" key="10">
    <source>
        <dbReference type="ARBA" id="ARBA00023157"/>
    </source>
</evidence>
<feature type="chain" id="PRO_5031099861" evidence="13">
    <location>
        <begin position="19"/>
        <end position="511"/>
    </location>
</feature>
<dbReference type="PROSITE" id="PS50106">
    <property type="entry name" value="PDZ"/>
    <property type="match status" value="1"/>
</dbReference>
<dbReference type="PANTHER" id="PTHR22939">
    <property type="entry name" value="SERINE PROTEASE FAMILY S1C HTRA-RELATED"/>
    <property type="match status" value="1"/>
</dbReference>
<dbReference type="Gene3D" id="3.30.60.30">
    <property type="match status" value="1"/>
</dbReference>
<dbReference type="InterPro" id="IPR000867">
    <property type="entry name" value="IGFBP-like"/>
</dbReference>
<dbReference type="Bgee" id="ENSXETG00000015580">
    <property type="expression patterns" value="Expressed in skeletal muscle tissue and 9 other cell types or tissues"/>
</dbReference>
<comment type="subcellular location">
    <subcellularLocation>
        <location evidence="1">Cytoplasm</location>
        <location evidence="1">Cytosol</location>
    </subcellularLocation>
    <subcellularLocation>
        <location evidence="2">Secreted</location>
    </subcellularLocation>
</comment>
<protein>
    <submittedName>
        <fullName evidence="17">Serine protease HTRA1</fullName>
    </submittedName>
</protein>
<comment type="function">
    <text evidence="12">Serine protease with a variety of targets, including extracellular matrix proteins and proteoglycans such as biglycan, syndecan-4 and glypican-4. Through cleavage of proteoglycans, may release soluble FGF-glycosaminoglycan complexes that promote the range and intensity of FGF signals in the extracellular space. Consequently, facilitates inductive processes in the developing embryo, such as posteriorization, mesoderm induction and neuronal differentiation. Regulates the availability of insulin-like growth factors (IGFs) by cleaving IGF-binding proteins. Inhibits signaling mediated by TGF-beta family members. Consequently, may regulate many physiological processes. Intracellularly, degrades TSC2, leading to the activation of TSC2 downstream targets.</text>
</comment>
<feature type="domain" description="PDZ" evidence="14">
    <location>
        <begin position="441"/>
        <end position="497"/>
    </location>
</feature>
<gene>
    <name evidence="17" type="primary">htra1</name>
</gene>
<keyword evidence="7 13" id="KW-0732">Signal</keyword>
<organism evidence="17">
    <name type="scientific">Xenopus tropicalis</name>
    <name type="common">Western clawed frog</name>
    <name type="synonym">Silurana tropicalis</name>
    <dbReference type="NCBI Taxonomy" id="8364"/>
    <lineage>
        <taxon>Eukaryota</taxon>
        <taxon>Metazoa</taxon>
        <taxon>Chordata</taxon>
        <taxon>Craniata</taxon>
        <taxon>Vertebrata</taxon>
        <taxon>Euteleostomi</taxon>
        <taxon>Amphibia</taxon>
        <taxon>Batrachia</taxon>
        <taxon>Anura</taxon>
        <taxon>Pipoidea</taxon>
        <taxon>Pipidae</taxon>
        <taxon>Xenopodinae</taxon>
        <taxon>Xenopus</taxon>
        <taxon>Silurana</taxon>
    </lineage>
</organism>
<dbReference type="SMART" id="SM00280">
    <property type="entry name" value="KAZAL"/>
    <property type="match status" value="1"/>
</dbReference>
<evidence type="ECO:0000256" key="5">
    <source>
        <dbReference type="ARBA" id="ARBA00022525"/>
    </source>
</evidence>
<evidence type="ECO:0000256" key="3">
    <source>
        <dbReference type="ARBA" id="ARBA00010541"/>
    </source>
</evidence>
<dbReference type="GO" id="GO:0005829">
    <property type="term" value="C:cytosol"/>
    <property type="evidence" value="ECO:0007669"/>
    <property type="project" value="UniProtKB-SubCell"/>
</dbReference>
<dbReference type="Gene3D" id="2.30.42.10">
    <property type="match status" value="1"/>
</dbReference>
<dbReference type="PANTHER" id="PTHR22939:SF13">
    <property type="entry name" value="SERINE PROTEASE HTRA1"/>
    <property type="match status" value="1"/>
</dbReference>
<accession>A0A803JKM2</accession>
<evidence type="ECO:0000259" key="16">
    <source>
        <dbReference type="PROSITE" id="PS51465"/>
    </source>
</evidence>
<dbReference type="GO" id="GO:0005576">
    <property type="term" value="C:extracellular region"/>
    <property type="evidence" value="ECO:0007669"/>
    <property type="project" value="UniProtKB-SubCell"/>
</dbReference>
<dbReference type="Ensembl" id="ENSXETT00000109988">
    <property type="protein sequence ID" value="ENSXETP00000108498"/>
    <property type="gene ID" value="ENSXETG00000015580"/>
</dbReference>
<dbReference type="Gene3D" id="4.10.40.20">
    <property type="match status" value="1"/>
</dbReference>
<dbReference type="Pfam" id="PF13365">
    <property type="entry name" value="Trypsin_2"/>
    <property type="match status" value="1"/>
</dbReference>
<dbReference type="InterPro" id="IPR036034">
    <property type="entry name" value="PDZ_sf"/>
</dbReference>
<dbReference type="PROSITE" id="PS51465">
    <property type="entry name" value="KAZAL_2"/>
    <property type="match status" value="1"/>
</dbReference>